<evidence type="ECO:0000256" key="2">
    <source>
        <dbReference type="ARBA" id="ARBA00012438"/>
    </source>
</evidence>
<evidence type="ECO:0000313" key="10">
    <source>
        <dbReference type="EMBL" id="CCQ90882.1"/>
    </source>
</evidence>
<dbReference type="GO" id="GO:0000155">
    <property type="term" value="F:phosphorelay sensor kinase activity"/>
    <property type="evidence" value="ECO:0007669"/>
    <property type="project" value="InterPro"/>
</dbReference>
<dbReference type="PROSITE" id="PS50109">
    <property type="entry name" value="HIS_KIN"/>
    <property type="match status" value="1"/>
</dbReference>
<dbReference type="Pfam" id="PF00512">
    <property type="entry name" value="HisKA"/>
    <property type="match status" value="1"/>
</dbReference>
<dbReference type="SUPFAM" id="SSF55785">
    <property type="entry name" value="PYP-like sensor domain (PAS domain)"/>
    <property type="match status" value="1"/>
</dbReference>
<protein>
    <recommendedName>
        <fullName evidence="2">histidine kinase</fullName>
        <ecNumber evidence="2">2.7.13.3</ecNumber>
    </recommendedName>
</protein>
<gene>
    <name evidence="10" type="ORF">NITGR_470001</name>
</gene>
<comment type="catalytic activity">
    <reaction evidence="1">
        <text>ATP + protein L-histidine = ADP + protein N-phospho-L-histidine.</text>
        <dbReference type="EC" id="2.7.13.3"/>
    </reaction>
</comment>
<dbReference type="Gene3D" id="3.40.50.2300">
    <property type="match status" value="1"/>
</dbReference>
<dbReference type="Pfam" id="PF02518">
    <property type="entry name" value="HATPase_c"/>
    <property type="match status" value="1"/>
</dbReference>
<dbReference type="Gene3D" id="3.30.450.40">
    <property type="match status" value="2"/>
</dbReference>
<dbReference type="SUPFAM" id="SSF55874">
    <property type="entry name" value="ATPase domain of HSP90 chaperone/DNA topoisomerase II/histidine kinase"/>
    <property type="match status" value="1"/>
</dbReference>
<reference evidence="10 11" key="1">
    <citation type="journal article" date="2013" name="Front. Microbiol.">
        <title>The genome of Nitrospina gracilis illuminates the metabolism and evolution of the major marine nitrite oxidizer.</title>
        <authorList>
            <person name="Luecker S."/>
            <person name="Nowka B."/>
            <person name="Rattei T."/>
            <person name="Spieck E."/>
            <person name="and Daims H."/>
        </authorList>
    </citation>
    <scope>NUCLEOTIDE SEQUENCE [LARGE SCALE GENOMIC DNA]</scope>
    <source>
        <strain evidence="10 11">3/211</strain>
    </source>
</reference>
<organism evidence="10 11">
    <name type="scientific">Nitrospina gracilis (strain 3/211)</name>
    <dbReference type="NCBI Taxonomy" id="1266370"/>
    <lineage>
        <taxon>Bacteria</taxon>
        <taxon>Pseudomonadati</taxon>
        <taxon>Nitrospinota/Tectimicrobiota group</taxon>
        <taxon>Nitrospinota</taxon>
        <taxon>Nitrospinia</taxon>
        <taxon>Nitrospinales</taxon>
        <taxon>Nitrospinaceae</taxon>
        <taxon>Nitrospina</taxon>
    </lineage>
</organism>
<proteinExistence type="predicted"/>
<evidence type="ECO:0000259" key="8">
    <source>
        <dbReference type="PROSITE" id="PS50112"/>
    </source>
</evidence>
<dbReference type="PROSITE" id="PS50113">
    <property type="entry name" value="PAC"/>
    <property type="match status" value="1"/>
</dbReference>
<dbReference type="InterPro" id="IPR003594">
    <property type="entry name" value="HATPase_dom"/>
</dbReference>
<dbReference type="SMART" id="SM00065">
    <property type="entry name" value="GAF"/>
    <property type="match status" value="2"/>
</dbReference>
<dbReference type="SUPFAM" id="SSF55781">
    <property type="entry name" value="GAF domain-like"/>
    <property type="match status" value="2"/>
</dbReference>
<dbReference type="PANTHER" id="PTHR43711:SF26">
    <property type="entry name" value="SENSOR HISTIDINE KINASE RCSC"/>
    <property type="match status" value="1"/>
</dbReference>
<dbReference type="InterPro" id="IPR011006">
    <property type="entry name" value="CheY-like_superfamily"/>
</dbReference>
<dbReference type="HOGENOM" id="CLU_306706_0_0_0"/>
<dbReference type="InterPro" id="IPR035965">
    <property type="entry name" value="PAS-like_dom_sf"/>
</dbReference>
<dbReference type="InterPro" id="IPR000700">
    <property type="entry name" value="PAS-assoc_C"/>
</dbReference>
<dbReference type="SUPFAM" id="SSF52172">
    <property type="entry name" value="CheY-like"/>
    <property type="match status" value="1"/>
</dbReference>
<dbReference type="Gene3D" id="3.30.450.20">
    <property type="entry name" value="PAS domain"/>
    <property type="match status" value="1"/>
</dbReference>
<dbReference type="EC" id="2.7.13.3" evidence="2"/>
<feature type="domain" description="PAC" evidence="9">
    <location>
        <begin position="442"/>
        <end position="494"/>
    </location>
</feature>
<keyword evidence="4 10" id="KW-0808">Transferase</keyword>
<sequence length="965" mass="107313">MKKAEEIVHAKLSLLKIIDEFQLEISRGDDLPTVFRNLTRRVLGLTESEYGFIADVRESPAGDPYVSILAYCSISQDPEVNRFFQEYGRSGLEFFNLKTLFGQVYTSGNPVIANDPENDSRRGGLPKGHPPLNAFIGLPVTHGGEVLGMLCLANGKDGYKEDLVEWFQPLLNVCGQVLLGLRNSRKEEEVERRMKRNASYIHLLKAATQIAAQSGSFESGLRAFLREICVTLDCALGVVHRVDDSGTCLVPAGIVYQNIPDLTVPTMSRVMEAVFANGEGLPGRVWDSGLPLWEENVWRDKAFLKRLDIHESGLGHSGFAFPITMNNDFLWVVQVYTSNVREPDMELLEILVAAGVQLQLLLEHKQLLRSRAVLNTILRNAQDAIIEVDLDGKITGWNSGAERIFGYRQEELVDKSLTMLVAPGSEGDAARILEGVREGEAFKVETRGIDKNEEILELALTLAPVLDARGVCIGATVIAWDATGWKQRERELLRTRIEANAANRAKSEFLAHMSHEIHTPLNSVLGFAQIIERDPRLSPQHKEYVSRILDGGNQLMRLVDDILEMSKIDGGESELYSQAFDLVGMVDRINSSIRNRCLFKGLDFFAEGLEERPLWVYGDESKLHMALTNVLSNAVKFTDQGAVLLRIEQRPNEVFSFEIIDTGKGIAADQLTKVFDPFEKLGEVGLSKGMGLGLSISKKHIEAMGGTISVQSLEGKGTHFTIELPLKRFGELSSYDNDSWHFKKPLAWMSLRAACVGKFQPTESRELDKTLGSLGIPLCHVENIESPQMLENPGVDLLFVNLDGLGDQTEALIQNLRKYQSFEKILLVVVAGAQNREMADACLQVGANQVLDKPVNLKGILQIIGTGFGLALDFLRRTSGPQTVSPDREIDLARVQFSNQVMENIKAAASSYNFTSFEKSLNAIQVDGEEKKLALFFKDLIRSYDMKLINQVIEFLNRMQSGPKS</sequence>
<evidence type="ECO:0000259" key="9">
    <source>
        <dbReference type="PROSITE" id="PS50113"/>
    </source>
</evidence>
<dbReference type="OrthoDB" id="9812358at2"/>
<dbReference type="SMART" id="SM00091">
    <property type="entry name" value="PAS"/>
    <property type="match status" value="1"/>
</dbReference>
<dbReference type="NCBIfam" id="TIGR00229">
    <property type="entry name" value="sensory_box"/>
    <property type="match status" value="1"/>
</dbReference>
<dbReference type="SMART" id="SM00387">
    <property type="entry name" value="HATPase_c"/>
    <property type="match status" value="1"/>
</dbReference>
<dbReference type="InterPro" id="IPR050736">
    <property type="entry name" value="Sensor_HK_Regulatory"/>
</dbReference>
<dbReference type="GO" id="GO:0006355">
    <property type="term" value="P:regulation of DNA-templated transcription"/>
    <property type="evidence" value="ECO:0007669"/>
    <property type="project" value="InterPro"/>
</dbReference>
<dbReference type="InterPro" id="IPR036097">
    <property type="entry name" value="HisK_dim/P_sf"/>
</dbReference>
<evidence type="ECO:0000256" key="3">
    <source>
        <dbReference type="ARBA" id="ARBA00022553"/>
    </source>
</evidence>
<dbReference type="STRING" id="1266370.NITGR_470001"/>
<keyword evidence="6" id="KW-0902">Two-component regulatory system</keyword>
<feature type="domain" description="Histidine kinase" evidence="7">
    <location>
        <begin position="512"/>
        <end position="728"/>
    </location>
</feature>
<dbReference type="InterPro" id="IPR036890">
    <property type="entry name" value="HATPase_C_sf"/>
</dbReference>
<dbReference type="InterPro" id="IPR000014">
    <property type="entry name" value="PAS"/>
</dbReference>
<dbReference type="PANTHER" id="PTHR43711">
    <property type="entry name" value="TWO-COMPONENT HISTIDINE KINASE"/>
    <property type="match status" value="1"/>
</dbReference>
<dbReference type="SMART" id="SM00388">
    <property type="entry name" value="HisKA"/>
    <property type="match status" value="1"/>
</dbReference>
<accession>M1YYT6</accession>
<evidence type="ECO:0000256" key="5">
    <source>
        <dbReference type="ARBA" id="ARBA00022777"/>
    </source>
</evidence>
<dbReference type="AlphaFoldDB" id="M1YYT6"/>
<dbReference type="InterPro" id="IPR005467">
    <property type="entry name" value="His_kinase_dom"/>
</dbReference>
<dbReference type="RefSeq" id="WP_005008982.1">
    <property type="nucleotide sequence ID" value="NZ_HG422173.1"/>
</dbReference>
<dbReference type="InterPro" id="IPR004358">
    <property type="entry name" value="Sig_transdc_His_kin-like_C"/>
</dbReference>
<dbReference type="PROSITE" id="PS50112">
    <property type="entry name" value="PAS"/>
    <property type="match status" value="1"/>
</dbReference>
<dbReference type="Pfam" id="PF00989">
    <property type="entry name" value="PAS"/>
    <property type="match status" value="1"/>
</dbReference>
<dbReference type="InterPro" id="IPR013767">
    <property type="entry name" value="PAS_fold"/>
</dbReference>
<evidence type="ECO:0000256" key="6">
    <source>
        <dbReference type="ARBA" id="ARBA00023012"/>
    </source>
</evidence>
<dbReference type="CDD" id="cd00130">
    <property type="entry name" value="PAS"/>
    <property type="match status" value="1"/>
</dbReference>
<dbReference type="Gene3D" id="1.10.287.130">
    <property type="match status" value="1"/>
</dbReference>
<dbReference type="Proteomes" id="UP000011704">
    <property type="component" value="Unassembled WGS sequence"/>
</dbReference>
<dbReference type="PRINTS" id="PR00344">
    <property type="entry name" value="BCTRLSENSOR"/>
</dbReference>
<keyword evidence="3" id="KW-0597">Phosphoprotein</keyword>
<dbReference type="Pfam" id="PF13185">
    <property type="entry name" value="GAF_2"/>
    <property type="match status" value="1"/>
</dbReference>
<keyword evidence="11" id="KW-1185">Reference proteome</keyword>
<name>M1YYT6_NITG3</name>
<comment type="caution">
    <text evidence="10">The sequence shown here is derived from an EMBL/GenBank/DDBJ whole genome shotgun (WGS) entry which is preliminary data.</text>
</comment>
<keyword evidence="5 10" id="KW-0418">Kinase</keyword>
<evidence type="ECO:0000259" key="7">
    <source>
        <dbReference type="PROSITE" id="PS50109"/>
    </source>
</evidence>
<dbReference type="CDD" id="cd00082">
    <property type="entry name" value="HisKA"/>
    <property type="match status" value="1"/>
</dbReference>
<dbReference type="InterPro" id="IPR003018">
    <property type="entry name" value="GAF"/>
</dbReference>
<evidence type="ECO:0000313" key="11">
    <source>
        <dbReference type="Proteomes" id="UP000011704"/>
    </source>
</evidence>
<evidence type="ECO:0000256" key="1">
    <source>
        <dbReference type="ARBA" id="ARBA00000085"/>
    </source>
</evidence>
<feature type="domain" description="PAS" evidence="8">
    <location>
        <begin position="370"/>
        <end position="440"/>
    </location>
</feature>
<dbReference type="InterPro" id="IPR003661">
    <property type="entry name" value="HisK_dim/P_dom"/>
</dbReference>
<dbReference type="Gene3D" id="3.30.565.10">
    <property type="entry name" value="Histidine kinase-like ATPase, C-terminal domain"/>
    <property type="match status" value="1"/>
</dbReference>
<dbReference type="InParanoid" id="M1YYT6"/>
<dbReference type="SUPFAM" id="SSF47384">
    <property type="entry name" value="Homodimeric domain of signal transducing histidine kinase"/>
    <property type="match status" value="1"/>
</dbReference>
<dbReference type="EMBL" id="CAQJ01000052">
    <property type="protein sequence ID" value="CCQ90882.1"/>
    <property type="molecule type" value="Genomic_DNA"/>
</dbReference>
<dbReference type="InterPro" id="IPR029016">
    <property type="entry name" value="GAF-like_dom_sf"/>
</dbReference>
<evidence type="ECO:0000256" key="4">
    <source>
        <dbReference type="ARBA" id="ARBA00022679"/>
    </source>
</evidence>